<dbReference type="GO" id="GO:0005886">
    <property type="term" value="C:plasma membrane"/>
    <property type="evidence" value="ECO:0007669"/>
    <property type="project" value="TreeGrafter"/>
</dbReference>
<proteinExistence type="predicted"/>
<reference evidence="1 2" key="1">
    <citation type="submission" date="2017-06" db="EMBL/GenBank/DDBJ databases">
        <title>Novel microbial phyla capable of carbon fixation and sulfur reduction in deep-sea sediments.</title>
        <authorList>
            <person name="Huang J."/>
            <person name="Baker B."/>
            <person name="Wang Y."/>
        </authorList>
    </citation>
    <scope>NUCLEOTIDE SEQUENCE [LARGE SCALE GENOMIC DNA]</scope>
    <source>
        <strain evidence="1">B3_LCP</strain>
    </source>
</reference>
<gene>
    <name evidence="1" type="ORF">CEE37_12980</name>
</gene>
<dbReference type="PANTHER" id="PTHR30441">
    <property type="entry name" value="DUF748 DOMAIN-CONTAINING PROTEIN"/>
    <property type="match status" value="1"/>
</dbReference>
<protein>
    <submittedName>
        <fullName evidence="1">Uncharacterized protein</fullName>
    </submittedName>
</protein>
<dbReference type="Proteomes" id="UP000319619">
    <property type="component" value="Unassembled WGS sequence"/>
</dbReference>
<name>A0A532UTZ7_UNCL8</name>
<dbReference type="GO" id="GO:0090313">
    <property type="term" value="P:regulation of protein targeting to membrane"/>
    <property type="evidence" value="ECO:0007669"/>
    <property type="project" value="TreeGrafter"/>
</dbReference>
<dbReference type="InterPro" id="IPR052894">
    <property type="entry name" value="AsmA-related"/>
</dbReference>
<accession>A0A532UTZ7</accession>
<dbReference type="AlphaFoldDB" id="A0A532UTZ7"/>
<dbReference type="EMBL" id="NJBN01000010">
    <property type="protein sequence ID" value="TKJ38426.1"/>
    <property type="molecule type" value="Genomic_DNA"/>
</dbReference>
<comment type="caution">
    <text evidence="1">The sequence shown here is derived from an EMBL/GenBank/DDBJ whole genome shotgun (WGS) entry which is preliminary data.</text>
</comment>
<evidence type="ECO:0000313" key="1">
    <source>
        <dbReference type="EMBL" id="TKJ38426.1"/>
    </source>
</evidence>
<sequence>MKPGSLKKITLCVILGLFLLLVIAYFGRPLYLPDSTIISFIEDKISSETGYLVDIESGHFRLFKESTLNNIVLQDSSQTFSASLHRLVASFEILPLLRKRLVLDELSLDNPVINISSSSSLSSAVVQSSEHSSTVSVDSSGITPQVDATTSTLPFDFDLPIEILLKKLNIHNAEIYYELIYDSTFVTANLQGLNVYGGDIFVQDVTTSDIRFVVDLNDTLDLSYESPDFTFQSSSPVEFTLDGLINSQKSILSFSSCFTPQLYITSSRIDLPQMKCNVRMTMSGFDNLSLDSLNILFGDRSHIAANGSMEDVWSEGKYSLTIHDGHLDLTQLKQQIQQFTSILEQSAALEDINLTGSLRLSNTNFTGYFSRKYPELHGQLNWDLININLDDREIGIKVDNLNVRSQISGQFLPSDQYSTQFNAEIHVDSIDYLTEFTDIPISISEVALTCQGGVNPQMKMPFLNVAWRGNAPYQCDFAGNISCTAEILDISDPLESPGLSIIGGSSLNDIPLEMILPEHTSGSLSLAADFNVTGLDDVNLQLGALCPKLSLKYGDKVLIIPAFTTTSNIHAEVSRDLKNISAENIEIRIPSYANASFTASIDSSRNWKVDDLSCDLNLTEVMEIVYPMLPPQLAGISVDGELGLSGYARGNLNDPLASLSLESELKIEPANLNLPYYNLTLDSLSTVIEITSNNKTVKISSRMNIGSIAIPTLRPQPYREASIDFQTQIRNYTQYYGGSLRIKLPEIGLQAETFFQPASASGQLPEGLSMDLQFASTTPVTLLEGLITSGKADAEISFSMLPDSIYRTSGIFNTDSLNLHYADDFDIAGLSLHIPFDFQVGKAGGNFTIIQLQNKLYNLDDPVRFRTVQHLIPTSGEFGSFNCSYLRMMDHELTNLDATIQVKGNGFNIPDFYSESYGGNITGSLAVGLTALDPDSLYYSFIISANDLNSAFLPGADRNADKEGKISAFTNFRGQGIDYRSKIHLDGGMKITRIGQGVADNILRFLDPDQVDPSIQTYRRYIRQGWGVKVFSFDVKDDFVYVSVTPTKPPITKPGFFILSRLVGLGKHISFGRLPLRYFLNPGQTQ</sequence>
<evidence type="ECO:0000313" key="2">
    <source>
        <dbReference type="Proteomes" id="UP000319619"/>
    </source>
</evidence>
<organism evidence="1 2">
    <name type="scientific">candidate division LCP-89 bacterium B3_LCP</name>
    <dbReference type="NCBI Taxonomy" id="2012998"/>
    <lineage>
        <taxon>Bacteria</taxon>
        <taxon>Pseudomonadati</taxon>
        <taxon>Bacteria division LCP-89</taxon>
    </lineage>
</organism>
<dbReference type="PANTHER" id="PTHR30441:SF8">
    <property type="entry name" value="DUF748 DOMAIN-CONTAINING PROTEIN"/>
    <property type="match status" value="1"/>
</dbReference>